<dbReference type="Pfam" id="PF25892">
    <property type="entry name" value="Spe-44"/>
    <property type="match status" value="1"/>
</dbReference>
<keyword evidence="3" id="KW-0539">Nucleus</keyword>
<dbReference type="GO" id="GO:0006357">
    <property type="term" value="P:regulation of transcription by RNA polymerase II"/>
    <property type="evidence" value="ECO:0007669"/>
    <property type="project" value="TreeGrafter"/>
</dbReference>
<accession>A0A4W5KDT6</accession>
<organism evidence="5 6">
    <name type="scientific">Hucho hucho</name>
    <name type="common">huchen</name>
    <dbReference type="NCBI Taxonomy" id="62062"/>
    <lineage>
        <taxon>Eukaryota</taxon>
        <taxon>Metazoa</taxon>
        <taxon>Chordata</taxon>
        <taxon>Craniata</taxon>
        <taxon>Vertebrata</taxon>
        <taxon>Euteleostomi</taxon>
        <taxon>Actinopterygii</taxon>
        <taxon>Neopterygii</taxon>
        <taxon>Teleostei</taxon>
        <taxon>Protacanthopterygii</taxon>
        <taxon>Salmoniformes</taxon>
        <taxon>Salmonidae</taxon>
        <taxon>Salmoninae</taxon>
        <taxon>Hucho</taxon>
    </lineage>
</organism>
<dbReference type="GO" id="GO:0000978">
    <property type="term" value="F:RNA polymerase II cis-regulatory region sequence-specific DNA binding"/>
    <property type="evidence" value="ECO:0007669"/>
    <property type="project" value="TreeGrafter"/>
</dbReference>
<evidence type="ECO:0000256" key="1">
    <source>
        <dbReference type="ARBA" id="ARBA00023015"/>
    </source>
</evidence>
<keyword evidence="1" id="KW-0805">Transcription regulation</keyword>
<evidence type="ECO:0000313" key="5">
    <source>
        <dbReference type="Ensembl" id="ENSHHUP00000008660.1"/>
    </source>
</evidence>
<dbReference type="STRING" id="62062.ENSHHUP00000008660"/>
<dbReference type="PANTHER" id="PTHR10417:SF3">
    <property type="entry name" value="GLUCOCORTICOID MODULATORY ELEMENT-BINDING PROTEIN 1"/>
    <property type="match status" value="1"/>
</dbReference>
<dbReference type="PANTHER" id="PTHR10417">
    <property type="entry name" value="GLUCOCORTICOID MODULATORY ELEMENT-BINDING PROTEIN"/>
    <property type="match status" value="1"/>
</dbReference>
<sequence length="98" mass="10956">MSHLLPLDGSLSFWRGIADVGLMGEVLSSFRTELVAMLRGVEIRSEKAILQEADAVVLNSLSEMFGLLDSVRRVLDLRRSETDDNQQQVHNALNGERM</sequence>
<protein>
    <recommendedName>
        <fullName evidence="4">GMEB1/2/Spe-44-like domain-containing protein</fullName>
    </recommendedName>
</protein>
<dbReference type="Proteomes" id="UP000314982">
    <property type="component" value="Unassembled WGS sequence"/>
</dbReference>
<evidence type="ECO:0000313" key="6">
    <source>
        <dbReference type="Proteomes" id="UP000314982"/>
    </source>
</evidence>
<evidence type="ECO:0000256" key="3">
    <source>
        <dbReference type="ARBA" id="ARBA00023242"/>
    </source>
</evidence>
<proteinExistence type="predicted"/>
<reference evidence="5" key="2">
    <citation type="submission" date="2025-08" db="UniProtKB">
        <authorList>
            <consortium name="Ensembl"/>
        </authorList>
    </citation>
    <scope>IDENTIFICATION</scope>
</reference>
<dbReference type="AlphaFoldDB" id="A0A4W5KDT6"/>
<evidence type="ECO:0000259" key="4">
    <source>
        <dbReference type="Pfam" id="PF25892"/>
    </source>
</evidence>
<dbReference type="Ensembl" id="ENSHHUT00000008917.1">
    <property type="protein sequence ID" value="ENSHHUP00000008660.1"/>
    <property type="gene ID" value="ENSHHUG00000005298.1"/>
</dbReference>
<keyword evidence="6" id="KW-1185">Reference proteome</keyword>
<keyword evidence="2" id="KW-0804">Transcription</keyword>
<evidence type="ECO:0000256" key="2">
    <source>
        <dbReference type="ARBA" id="ARBA00023163"/>
    </source>
</evidence>
<feature type="domain" description="GMEB1/2/Spe-44-like" evidence="4">
    <location>
        <begin position="8"/>
        <end position="94"/>
    </location>
</feature>
<name>A0A4W5KDT6_9TELE</name>
<dbReference type="InterPro" id="IPR059099">
    <property type="entry name" value="GMEB1/2/Spe-44_dom"/>
</dbReference>
<dbReference type="GO" id="GO:0005634">
    <property type="term" value="C:nucleus"/>
    <property type="evidence" value="ECO:0007669"/>
    <property type="project" value="TreeGrafter"/>
</dbReference>
<reference evidence="5" key="3">
    <citation type="submission" date="2025-09" db="UniProtKB">
        <authorList>
            <consortium name="Ensembl"/>
        </authorList>
    </citation>
    <scope>IDENTIFICATION</scope>
</reference>
<reference evidence="6" key="1">
    <citation type="submission" date="2018-06" db="EMBL/GenBank/DDBJ databases">
        <title>Genome assembly of Danube salmon.</title>
        <authorList>
            <person name="Macqueen D.J."/>
            <person name="Gundappa M.K."/>
        </authorList>
    </citation>
    <scope>NUCLEOTIDE SEQUENCE [LARGE SCALE GENOMIC DNA]</scope>
</reference>